<dbReference type="SUPFAM" id="SSF111369">
    <property type="entry name" value="HlyD-like secretion proteins"/>
    <property type="match status" value="1"/>
</dbReference>
<sequence length="350" mass="36803">MWVFAAASVWGPLGNAAQAEQTASKPTAAAGKASQPLPTVVVVRAVRETVVVETDVPGRLAASRKAEVRARVEGIVEAQRYREGSEVQAGQTLFALDDRPYRAALQAAEALVAQRRAELKRQEALVRQGFASPQTLDVARANLAAAEAQKTQAALNLEYAKVPAPIAGRAGRALVTEGALVGHGEATLLTTIEVLDPIHALITEPQAQWLARRTLAHLPPPRLVIDDAVVAMGEWIVSDAAVDPATGTVTSKVAFPNPDRRWLPGMFVKVRVPVAEREAVVVPQRALVSNSAGLFVWVVADGQARLQPVTLGGFSGENVVVASGLNGGEAVVVSGQARLQPPGGPVTVQE</sequence>
<dbReference type="KEGG" id="htl:HPTL_0151"/>
<dbReference type="Proteomes" id="UP000262004">
    <property type="component" value="Chromosome"/>
</dbReference>
<dbReference type="InterPro" id="IPR058637">
    <property type="entry name" value="YknX-like_C"/>
</dbReference>
<evidence type="ECO:0000259" key="3">
    <source>
        <dbReference type="Pfam" id="PF25917"/>
    </source>
</evidence>
<gene>
    <name evidence="6" type="ORF">HPTL_0151</name>
</gene>
<keyword evidence="2" id="KW-0175">Coiled coil</keyword>
<evidence type="ECO:0000259" key="5">
    <source>
        <dbReference type="Pfam" id="PF25989"/>
    </source>
</evidence>
<dbReference type="EMBL" id="AP018558">
    <property type="protein sequence ID" value="BBD76421.1"/>
    <property type="molecule type" value="Genomic_DNA"/>
</dbReference>
<reference evidence="6 7" key="1">
    <citation type="submission" date="2018-04" db="EMBL/GenBank/DDBJ databases">
        <title>Complete genome sequence of Hydrogenophilus thermoluteolus TH-1.</title>
        <authorList>
            <person name="Arai H."/>
        </authorList>
    </citation>
    <scope>NUCLEOTIDE SEQUENCE [LARGE SCALE GENOMIC DNA]</scope>
    <source>
        <strain evidence="6 7">TH-1</strain>
    </source>
</reference>
<feature type="domain" description="YknX-like C-terminal permuted SH3-like" evidence="5">
    <location>
        <begin position="280"/>
        <end position="340"/>
    </location>
</feature>
<dbReference type="Gene3D" id="2.40.50.100">
    <property type="match status" value="1"/>
</dbReference>
<organism evidence="6 7">
    <name type="scientific">Hydrogenophilus thermoluteolus</name>
    <name type="common">Pseudomonas hydrogenothermophila</name>
    <dbReference type="NCBI Taxonomy" id="297"/>
    <lineage>
        <taxon>Bacteria</taxon>
        <taxon>Pseudomonadati</taxon>
        <taxon>Pseudomonadota</taxon>
        <taxon>Hydrogenophilia</taxon>
        <taxon>Hydrogenophilales</taxon>
        <taxon>Hydrogenophilaceae</taxon>
        <taxon>Hydrogenophilus</taxon>
    </lineage>
</organism>
<name>A0A2Z6DVF7_HYDTE</name>
<dbReference type="InterPro" id="IPR058625">
    <property type="entry name" value="MdtA-like_BSH"/>
</dbReference>
<protein>
    <submittedName>
        <fullName evidence="6">RND family efflux transporter, MFP subunit</fullName>
    </submittedName>
</protein>
<dbReference type="Pfam" id="PF25989">
    <property type="entry name" value="YknX_C"/>
    <property type="match status" value="1"/>
</dbReference>
<dbReference type="Gene3D" id="2.40.420.20">
    <property type="match status" value="1"/>
</dbReference>
<dbReference type="InterPro" id="IPR058626">
    <property type="entry name" value="MdtA-like_b-barrel"/>
</dbReference>
<dbReference type="Gene3D" id="2.40.30.170">
    <property type="match status" value="1"/>
</dbReference>
<feature type="domain" description="Multidrug resistance protein MdtA-like barrel-sandwich hybrid" evidence="3">
    <location>
        <begin position="64"/>
        <end position="192"/>
    </location>
</feature>
<dbReference type="NCBIfam" id="TIGR01730">
    <property type="entry name" value="RND_mfp"/>
    <property type="match status" value="1"/>
</dbReference>
<dbReference type="GO" id="GO:0022857">
    <property type="term" value="F:transmembrane transporter activity"/>
    <property type="evidence" value="ECO:0007669"/>
    <property type="project" value="InterPro"/>
</dbReference>
<dbReference type="PANTHER" id="PTHR30158:SF24">
    <property type="entry name" value="HLYD FAMILY SECRETION PROTEIN"/>
    <property type="match status" value="1"/>
</dbReference>
<dbReference type="GO" id="GO:0005886">
    <property type="term" value="C:plasma membrane"/>
    <property type="evidence" value="ECO:0007669"/>
    <property type="project" value="TreeGrafter"/>
</dbReference>
<feature type="domain" description="Multidrug resistance protein MdtA-like beta-barrel" evidence="4">
    <location>
        <begin position="233"/>
        <end position="274"/>
    </location>
</feature>
<dbReference type="InterPro" id="IPR006143">
    <property type="entry name" value="RND_pump_MFP"/>
</dbReference>
<dbReference type="GO" id="GO:0046677">
    <property type="term" value="P:response to antibiotic"/>
    <property type="evidence" value="ECO:0007669"/>
    <property type="project" value="TreeGrafter"/>
</dbReference>
<evidence type="ECO:0000256" key="2">
    <source>
        <dbReference type="SAM" id="Coils"/>
    </source>
</evidence>
<keyword evidence="7" id="KW-1185">Reference proteome</keyword>
<dbReference type="GO" id="GO:0030313">
    <property type="term" value="C:cell envelope"/>
    <property type="evidence" value="ECO:0007669"/>
    <property type="project" value="UniProtKB-SubCell"/>
</dbReference>
<dbReference type="Pfam" id="PF25944">
    <property type="entry name" value="Beta-barrel_RND"/>
    <property type="match status" value="1"/>
</dbReference>
<evidence type="ECO:0000259" key="4">
    <source>
        <dbReference type="Pfam" id="PF25944"/>
    </source>
</evidence>
<evidence type="ECO:0000313" key="6">
    <source>
        <dbReference type="EMBL" id="BBD76421.1"/>
    </source>
</evidence>
<feature type="coiled-coil region" evidence="2">
    <location>
        <begin position="105"/>
        <end position="156"/>
    </location>
</feature>
<dbReference type="PANTHER" id="PTHR30158">
    <property type="entry name" value="ACRA/E-RELATED COMPONENT OF DRUG EFFLUX TRANSPORTER"/>
    <property type="match status" value="1"/>
</dbReference>
<accession>A0A2Z6DVF7</accession>
<evidence type="ECO:0000313" key="7">
    <source>
        <dbReference type="Proteomes" id="UP000262004"/>
    </source>
</evidence>
<dbReference type="AlphaFoldDB" id="A0A2Z6DVF7"/>
<dbReference type="Gene3D" id="1.10.287.470">
    <property type="entry name" value="Helix hairpin bin"/>
    <property type="match status" value="1"/>
</dbReference>
<dbReference type="Pfam" id="PF25917">
    <property type="entry name" value="BSH_RND"/>
    <property type="match status" value="1"/>
</dbReference>
<comment type="similarity">
    <text evidence="1">Belongs to the membrane fusion protein (MFP) (TC 8.A.1) family.</text>
</comment>
<evidence type="ECO:0000256" key="1">
    <source>
        <dbReference type="ARBA" id="ARBA00009477"/>
    </source>
</evidence>
<proteinExistence type="inferred from homology"/>